<accession>A0A8T2PM42</accession>
<dbReference type="AlphaFoldDB" id="A0A8T2PM42"/>
<dbReference type="Proteomes" id="UP000824540">
    <property type="component" value="Unassembled WGS sequence"/>
</dbReference>
<proteinExistence type="predicted"/>
<sequence>MTHFGTRLQNSARHYGDCIVTAIKMFLVRKSSKLQKKVLSLRVDDEAGCPVRDFPVKESQYSKHFLSVLPARPADSDALSLVVAALDSLLLLSRELCVSVLCSNSPGARRLQSPELWNAPASSLLIQHALPAAALS</sequence>
<evidence type="ECO:0000313" key="2">
    <source>
        <dbReference type="Proteomes" id="UP000824540"/>
    </source>
</evidence>
<organism evidence="1 2">
    <name type="scientific">Albula glossodonta</name>
    <name type="common">roundjaw bonefish</name>
    <dbReference type="NCBI Taxonomy" id="121402"/>
    <lineage>
        <taxon>Eukaryota</taxon>
        <taxon>Metazoa</taxon>
        <taxon>Chordata</taxon>
        <taxon>Craniata</taxon>
        <taxon>Vertebrata</taxon>
        <taxon>Euteleostomi</taxon>
        <taxon>Actinopterygii</taxon>
        <taxon>Neopterygii</taxon>
        <taxon>Teleostei</taxon>
        <taxon>Albuliformes</taxon>
        <taxon>Albulidae</taxon>
        <taxon>Albula</taxon>
    </lineage>
</organism>
<evidence type="ECO:0000313" key="1">
    <source>
        <dbReference type="EMBL" id="KAG9350537.1"/>
    </source>
</evidence>
<gene>
    <name evidence="1" type="ORF">JZ751_026903</name>
</gene>
<name>A0A8T2PM42_9TELE</name>
<protein>
    <submittedName>
        <fullName evidence="1">Uncharacterized protein</fullName>
    </submittedName>
</protein>
<comment type="caution">
    <text evidence="1">The sequence shown here is derived from an EMBL/GenBank/DDBJ whole genome shotgun (WGS) entry which is preliminary data.</text>
</comment>
<keyword evidence="2" id="KW-1185">Reference proteome</keyword>
<reference evidence="1" key="1">
    <citation type="thesis" date="2021" institute="BYU ScholarsArchive" country="Provo, UT, USA">
        <title>Applications of and Algorithms for Genome Assembly and Genomic Analyses with an Emphasis on Marine Teleosts.</title>
        <authorList>
            <person name="Pickett B.D."/>
        </authorList>
    </citation>
    <scope>NUCLEOTIDE SEQUENCE</scope>
    <source>
        <strain evidence="1">HI-2016</strain>
    </source>
</reference>
<dbReference type="EMBL" id="JAFBMS010000008">
    <property type="protein sequence ID" value="KAG9350537.1"/>
    <property type="molecule type" value="Genomic_DNA"/>
</dbReference>